<proteinExistence type="predicted"/>
<sequence>MPPRYDDRILWLFLGVSLFFAARGIAAQLRQIRELTLIKHKENKEKIISQGTEDALKLETLQKLSESSSDLRAAALRIVSERSTKDVTRKLLLEDLASKDRGRRNKALTAMYFLVSNRSLSRTSVSGQLKDLRTYAALIDCLCNFLDEHTEETSTTVSPILPKTRPVCEKKALSTLNFILGENISAALEAGIVSRWLLKYPFPCAVGPEPRRHDVVQLMETMWSDDPVMSSIIRTLSGHRDGKRQLRKYGLMVMEENENDSSDGDSDVWV</sequence>
<protein>
    <submittedName>
        <fullName evidence="1">Uncharacterized protein</fullName>
    </submittedName>
</protein>
<dbReference type="AlphaFoldDB" id="A0A232LZR7"/>
<keyword evidence="2" id="KW-1185">Reference proteome</keyword>
<comment type="caution">
    <text evidence="1">The sequence shown here is derived from an EMBL/GenBank/DDBJ whole genome shotgun (WGS) entry which is preliminary data.</text>
</comment>
<evidence type="ECO:0000313" key="2">
    <source>
        <dbReference type="Proteomes" id="UP000243515"/>
    </source>
</evidence>
<dbReference type="EMBL" id="NPHW01003594">
    <property type="protein sequence ID" value="OXV09327.1"/>
    <property type="molecule type" value="Genomic_DNA"/>
</dbReference>
<accession>A0A232LZR7</accession>
<reference evidence="1 2" key="1">
    <citation type="journal article" date="2015" name="Environ. Microbiol.">
        <title>Metagenome sequence of Elaphomyces granulatus from sporocarp tissue reveals Ascomycota ectomycorrhizal fingerprints of genome expansion and a Proteobacteria-rich microbiome.</title>
        <authorList>
            <person name="Quandt C.A."/>
            <person name="Kohler A."/>
            <person name="Hesse C.N."/>
            <person name="Sharpton T.J."/>
            <person name="Martin F."/>
            <person name="Spatafora J.W."/>
        </authorList>
    </citation>
    <scope>NUCLEOTIDE SEQUENCE [LARGE SCALE GENOMIC DNA]</scope>
    <source>
        <strain evidence="1 2">OSC145934</strain>
    </source>
</reference>
<name>A0A232LZR7_9EURO</name>
<dbReference type="OrthoDB" id="5385189at2759"/>
<evidence type="ECO:0000313" key="1">
    <source>
        <dbReference type="EMBL" id="OXV09327.1"/>
    </source>
</evidence>
<organism evidence="1 2">
    <name type="scientific">Elaphomyces granulatus</name>
    <dbReference type="NCBI Taxonomy" id="519963"/>
    <lineage>
        <taxon>Eukaryota</taxon>
        <taxon>Fungi</taxon>
        <taxon>Dikarya</taxon>
        <taxon>Ascomycota</taxon>
        <taxon>Pezizomycotina</taxon>
        <taxon>Eurotiomycetes</taxon>
        <taxon>Eurotiomycetidae</taxon>
        <taxon>Eurotiales</taxon>
        <taxon>Elaphomycetaceae</taxon>
        <taxon>Elaphomyces</taxon>
    </lineage>
</organism>
<dbReference type="Proteomes" id="UP000243515">
    <property type="component" value="Unassembled WGS sequence"/>
</dbReference>
<gene>
    <name evidence="1" type="ORF">Egran_02917</name>
</gene>